<dbReference type="Gene3D" id="3.40.50.12780">
    <property type="entry name" value="N-terminal domain of ligase-like"/>
    <property type="match status" value="1"/>
</dbReference>
<dbReference type="InterPro" id="IPR042099">
    <property type="entry name" value="ANL_N_sf"/>
</dbReference>
<dbReference type="InterPro" id="IPR000873">
    <property type="entry name" value="AMP-dep_synth/lig_dom"/>
</dbReference>
<keyword evidence="2 10" id="KW-0436">Ligase</keyword>
<dbReference type="FunFam" id="3.30.300.30:FF:000019">
    <property type="entry name" value="Phenylacetate-coenzyme A ligase"/>
    <property type="match status" value="1"/>
</dbReference>
<dbReference type="PANTHER" id="PTHR43439:SF1">
    <property type="entry name" value="PHENYLACETATE-COENZYME A LIGASE"/>
    <property type="match status" value="1"/>
</dbReference>
<dbReference type="Gene3D" id="3.30.300.30">
    <property type="match status" value="1"/>
</dbReference>
<evidence type="ECO:0000256" key="6">
    <source>
        <dbReference type="ARBA" id="ARBA00061566"/>
    </source>
</evidence>
<dbReference type="EC" id="6.2.1.30" evidence="7 10"/>
<accession>A0A6V8LZ83</accession>
<keyword evidence="3 10" id="KW-0547">Nucleotide-binding</keyword>
<evidence type="ECO:0000313" key="13">
    <source>
        <dbReference type="EMBL" id="GFK95538.1"/>
    </source>
</evidence>
<evidence type="ECO:0000259" key="12">
    <source>
        <dbReference type="Pfam" id="PF14535"/>
    </source>
</evidence>
<evidence type="ECO:0000256" key="7">
    <source>
        <dbReference type="ARBA" id="ARBA00066629"/>
    </source>
</evidence>
<dbReference type="InterPro" id="IPR028154">
    <property type="entry name" value="AMP-dep_Lig_C"/>
</dbReference>
<dbReference type="EMBL" id="BLTE01000018">
    <property type="protein sequence ID" value="GFK95538.1"/>
    <property type="molecule type" value="Genomic_DNA"/>
</dbReference>
<reference evidence="13 14" key="1">
    <citation type="submission" date="2020-04" db="EMBL/GenBank/DDBJ databases">
        <authorList>
            <consortium name="Desulfovibrio sp. FSS-1 genome sequencing consortium"/>
            <person name="Shimoshige H."/>
            <person name="Kobayashi H."/>
            <person name="Maekawa T."/>
        </authorList>
    </citation>
    <scope>NUCLEOTIDE SEQUENCE [LARGE SCALE GENOMIC DNA]</scope>
    <source>
        <strain evidence="13 14">SIID29052-01</strain>
    </source>
</reference>
<dbReference type="Pfam" id="PF00501">
    <property type="entry name" value="AMP-binding"/>
    <property type="match status" value="1"/>
</dbReference>
<evidence type="ECO:0000256" key="10">
    <source>
        <dbReference type="PIRNR" id="PIRNR006444"/>
    </source>
</evidence>
<evidence type="ECO:0000256" key="4">
    <source>
        <dbReference type="ARBA" id="ARBA00050450"/>
    </source>
</evidence>
<evidence type="ECO:0000256" key="3">
    <source>
        <dbReference type="ARBA" id="ARBA00022741"/>
    </source>
</evidence>
<dbReference type="RefSeq" id="WP_173086629.1">
    <property type="nucleotide sequence ID" value="NZ_BLTE01000018.1"/>
</dbReference>
<feature type="domain" description="AMP-dependent ligase C-terminal" evidence="12">
    <location>
        <begin position="335"/>
        <end position="431"/>
    </location>
</feature>
<dbReference type="InterPro" id="IPR045851">
    <property type="entry name" value="AMP-bd_C_sf"/>
</dbReference>
<gene>
    <name evidence="13" type="ORF">NNJEOMEG_03404</name>
</gene>
<evidence type="ECO:0000256" key="1">
    <source>
        <dbReference type="ARBA" id="ARBA00011245"/>
    </source>
</evidence>
<comment type="subunit">
    <text evidence="1">Monomer.</text>
</comment>
<dbReference type="Proteomes" id="UP000494245">
    <property type="component" value="Unassembled WGS sequence"/>
</dbReference>
<dbReference type="CDD" id="cd05913">
    <property type="entry name" value="PaaK"/>
    <property type="match status" value="1"/>
</dbReference>
<dbReference type="UniPathway" id="UPA00930"/>
<dbReference type="GO" id="GO:0010124">
    <property type="term" value="P:phenylacetate catabolic process"/>
    <property type="evidence" value="ECO:0007669"/>
    <property type="project" value="UniProtKB-UniRule"/>
</dbReference>
<dbReference type="InterPro" id="IPR051414">
    <property type="entry name" value="Adenylate-forming_Reductase"/>
</dbReference>
<reference evidence="13 14" key="2">
    <citation type="submission" date="2020-05" db="EMBL/GenBank/DDBJ databases">
        <title>Draft genome sequence of Desulfovibrio sp. strainFSS-1.</title>
        <authorList>
            <person name="Shimoshige H."/>
            <person name="Kobayashi H."/>
            <person name="Maekawa T."/>
        </authorList>
    </citation>
    <scope>NUCLEOTIDE SEQUENCE [LARGE SCALE GENOMIC DNA]</scope>
    <source>
        <strain evidence="13 14">SIID29052-01</strain>
    </source>
</reference>
<protein>
    <recommendedName>
        <fullName evidence="8 10">Phenylacetate-coenzyme A ligase</fullName>
        <ecNumber evidence="7 10">6.2.1.30</ecNumber>
    </recommendedName>
    <alternativeName>
        <fullName evidence="9 10">Phenylacetyl-CoA ligase</fullName>
    </alternativeName>
</protein>
<comment type="pathway">
    <text evidence="5 10">Aromatic compound metabolism; phenylacetate degradation.</text>
</comment>
<evidence type="ECO:0000256" key="8">
    <source>
        <dbReference type="ARBA" id="ARBA00068695"/>
    </source>
</evidence>
<evidence type="ECO:0000259" key="11">
    <source>
        <dbReference type="Pfam" id="PF00501"/>
    </source>
</evidence>
<sequence length="434" mass="48388">MIYDVDLETLPREDLEALQLSRLKSLVGRVHANVGFYRQKFDEMGVKPSDIRSLSDLKLLPFTEKQDLRNHYPFGLFAVPKENVVRIHASSGTTGKSTVVGYTHRDVRNWARLMARCFVASGASALDIIHNAYGYGLFTGGLGAHYGAEELGAIIVPVSGGGTKRQVMLLKDFGPTVICSTPSYALVLHEAALEAGVRIKDLPLRIGIFGAEPWTEEMRRDIEEKMGITAIDIYGLSEIMGPGVGIECCVAQKGLHIMEDHFLVEIIDPDTLEVLPPGEVGELVITTLTKEAQPLIRYRTRDITKLDITPCRCGRTFARVHRMMGRSDDMLIIRGVNVFPSQIESILLETEGVAPHYLLVVKREGNLDTLEVQVEVDEKLFSDEIKNLQRTELKIVKNIKDYLGVTAQVKLVEPRSIQRSEGKAKRILDLRKQA</sequence>
<dbReference type="InterPro" id="IPR011880">
    <property type="entry name" value="PA_CoA_ligase"/>
</dbReference>
<comment type="caution">
    <text evidence="13">The sequence shown here is derived from an EMBL/GenBank/DDBJ whole genome shotgun (WGS) entry which is preliminary data.</text>
</comment>
<evidence type="ECO:0000256" key="5">
    <source>
        <dbReference type="ARBA" id="ARBA00060591"/>
    </source>
</evidence>
<keyword evidence="14" id="KW-1185">Reference proteome</keyword>
<evidence type="ECO:0000313" key="14">
    <source>
        <dbReference type="Proteomes" id="UP000494245"/>
    </source>
</evidence>
<comment type="similarity">
    <text evidence="6 10">Belongs to the phenylacetyl-CoA ligase family.</text>
</comment>
<dbReference type="GO" id="GO:0000166">
    <property type="term" value="F:nucleotide binding"/>
    <property type="evidence" value="ECO:0007669"/>
    <property type="project" value="UniProtKB-KW"/>
</dbReference>
<evidence type="ECO:0000256" key="9">
    <source>
        <dbReference type="ARBA" id="ARBA00075111"/>
    </source>
</evidence>
<feature type="domain" description="AMP-dependent synthetase/ligase" evidence="11">
    <location>
        <begin position="79"/>
        <end position="286"/>
    </location>
</feature>
<dbReference type="PANTHER" id="PTHR43439">
    <property type="entry name" value="PHENYLACETATE-COENZYME A LIGASE"/>
    <property type="match status" value="1"/>
</dbReference>
<dbReference type="PIRSF" id="PIRSF006444">
    <property type="entry name" value="PaaK"/>
    <property type="match status" value="1"/>
</dbReference>
<dbReference type="SUPFAM" id="SSF56801">
    <property type="entry name" value="Acetyl-CoA synthetase-like"/>
    <property type="match status" value="1"/>
</dbReference>
<proteinExistence type="inferred from homology"/>
<dbReference type="GO" id="GO:0047475">
    <property type="term" value="F:phenylacetate-CoA ligase activity"/>
    <property type="evidence" value="ECO:0007669"/>
    <property type="project" value="UniProtKB-EC"/>
</dbReference>
<dbReference type="AlphaFoldDB" id="A0A6V8LZ83"/>
<dbReference type="FunFam" id="3.40.50.12780:FF:000016">
    <property type="entry name" value="Phenylacetate-coenzyme A ligase"/>
    <property type="match status" value="1"/>
</dbReference>
<evidence type="ECO:0000256" key="2">
    <source>
        <dbReference type="ARBA" id="ARBA00022598"/>
    </source>
</evidence>
<dbReference type="Pfam" id="PF14535">
    <property type="entry name" value="AMP-binding_C_2"/>
    <property type="match status" value="1"/>
</dbReference>
<organism evidence="13 14">
    <name type="scientific">Fundidesulfovibrio magnetotacticus</name>
    <dbReference type="NCBI Taxonomy" id="2730080"/>
    <lineage>
        <taxon>Bacteria</taxon>
        <taxon>Pseudomonadati</taxon>
        <taxon>Thermodesulfobacteriota</taxon>
        <taxon>Desulfovibrionia</taxon>
        <taxon>Desulfovibrionales</taxon>
        <taxon>Desulfovibrionaceae</taxon>
        <taxon>Fundidesulfovibrio</taxon>
    </lineage>
</organism>
<comment type="function">
    <text evidence="10">Catalyzes the activation of phenylacetic acid (PA) to phenylacetyl-CoA (PA-CoA).</text>
</comment>
<comment type="catalytic activity">
    <reaction evidence="4">
        <text>2-phenylacetate + ATP + CoA = phenylacetyl-CoA + AMP + diphosphate</text>
        <dbReference type="Rhea" id="RHEA:20956"/>
        <dbReference type="ChEBI" id="CHEBI:18401"/>
        <dbReference type="ChEBI" id="CHEBI:30616"/>
        <dbReference type="ChEBI" id="CHEBI:33019"/>
        <dbReference type="ChEBI" id="CHEBI:57287"/>
        <dbReference type="ChEBI" id="CHEBI:57390"/>
        <dbReference type="ChEBI" id="CHEBI:456215"/>
        <dbReference type="EC" id="6.2.1.30"/>
    </reaction>
    <physiologicalReaction direction="left-to-right" evidence="4">
        <dbReference type="Rhea" id="RHEA:20957"/>
    </physiologicalReaction>
</comment>
<name>A0A6V8LZ83_9BACT</name>